<dbReference type="AlphaFoldDB" id="A0A382W1Z3"/>
<protein>
    <submittedName>
        <fullName evidence="1">Uncharacterized protein</fullName>
    </submittedName>
</protein>
<evidence type="ECO:0000313" key="1">
    <source>
        <dbReference type="EMBL" id="SVD52842.1"/>
    </source>
</evidence>
<gene>
    <name evidence="1" type="ORF">METZ01_LOCUS405696</name>
</gene>
<organism evidence="1">
    <name type="scientific">marine metagenome</name>
    <dbReference type="NCBI Taxonomy" id="408172"/>
    <lineage>
        <taxon>unclassified sequences</taxon>
        <taxon>metagenomes</taxon>
        <taxon>ecological metagenomes</taxon>
    </lineage>
</organism>
<proteinExistence type="predicted"/>
<name>A0A382W1Z3_9ZZZZ</name>
<accession>A0A382W1Z3</accession>
<reference evidence="1" key="1">
    <citation type="submission" date="2018-05" db="EMBL/GenBank/DDBJ databases">
        <authorList>
            <person name="Lanie J.A."/>
            <person name="Ng W.-L."/>
            <person name="Kazmierczak K.M."/>
            <person name="Andrzejewski T.M."/>
            <person name="Davidsen T.M."/>
            <person name="Wayne K.J."/>
            <person name="Tettelin H."/>
            <person name="Glass J.I."/>
            <person name="Rusch D."/>
            <person name="Podicherti R."/>
            <person name="Tsui H.-C.T."/>
            <person name="Winkler M.E."/>
        </authorList>
    </citation>
    <scope>NUCLEOTIDE SEQUENCE</scope>
</reference>
<dbReference type="Pfam" id="PF13174">
    <property type="entry name" value="TPR_6"/>
    <property type="match status" value="2"/>
</dbReference>
<feature type="non-terminal residue" evidence="1">
    <location>
        <position position="280"/>
    </location>
</feature>
<feature type="non-terminal residue" evidence="1">
    <location>
        <position position="1"/>
    </location>
</feature>
<sequence>IYHQGYLYQKSKLFNNAYNHYRTLQIYFPKNQLTQKAKEEMKKLAKVEQIKIEPLLLDEHERRIKELLYDVEYHQVVSEVSEILKTQNFLPANFYFYLAKAQKGLRKRNLSNAALRKFLKHYPDHRRTQEALFTIGRNLWNTGYYRDGLKYFEKSVDEGTDHTLINQALFFIGKMHEEKKRYPQANKYYTKLVKKLDGDYPERALWQLGWMNYTTENFQKAYDYFTESTVKYPSGLFAESSMFWSAKSAEKLKHKELAQKIFQTVNTAYPYTYYGIRAGE</sequence>
<dbReference type="EMBL" id="UINC01156430">
    <property type="protein sequence ID" value="SVD52842.1"/>
    <property type="molecule type" value="Genomic_DNA"/>
</dbReference>
<dbReference type="SUPFAM" id="SSF48452">
    <property type="entry name" value="TPR-like"/>
    <property type="match status" value="1"/>
</dbReference>
<dbReference type="InterPro" id="IPR019734">
    <property type="entry name" value="TPR_rpt"/>
</dbReference>
<dbReference type="Gene3D" id="1.25.40.10">
    <property type="entry name" value="Tetratricopeptide repeat domain"/>
    <property type="match status" value="2"/>
</dbReference>
<dbReference type="InterPro" id="IPR011990">
    <property type="entry name" value="TPR-like_helical_dom_sf"/>
</dbReference>